<dbReference type="EMBL" id="JALN02000001">
    <property type="protein sequence ID" value="KDF00294.1"/>
    <property type="molecule type" value="Genomic_DNA"/>
</dbReference>
<dbReference type="AlphaFoldDB" id="A0A064CNN0"/>
<dbReference type="Gene3D" id="3.40.50.720">
    <property type="entry name" value="NAD(P)-binding Rossmann-like Domain"/>
    <property type="match status" value="1"/>
</dbReference>
<evidence type="ECO:0000256" key="2">
    <source>
        <dbReference type="ARBA" id="ARBA00023002"/>
    </source>
</evidence>
<sequence>MSPQHNRRTFFITGVSSGLGRAFAQAALDDGHSVVGTVRKSADADAFSATAPGRAIARELDVTDDDAVFAVVDDVESTVGPIDVAIANAGYGHEGVFEESSMAELRAQFDANVFGAVATIKAVLPHMRRRRSGHIFGVTSMGGLMTVPGLAYYHGSKYALEGILETVGKEVKALGIHVTAIEPGSFRTDWAGRSMVRTQRSISDYDALMDPVRANRIAASGNQLGDPVKAGRALLTVIDSPNPPAHLILGSDALRLVTNGRAAVDKEIAAWADLSRSTDFPDGAQIAN</sequence>
<comment type="caution">
    <text evidence="3">The sequence shown here is derived from an EMBL/GenBank/DDBJ whole genome shotgun (WGS) entry which is preliminary data.</text>
</comment>
<keyword evidence="2" id="KW-0560">Oxidoreductase</keyword>
<dbReference type="GO" id="GO:0016491">
    <property type="term" value="F:oxidoreductase activity"/>
    <property type="evidence" value="ECO:0007669"/>
    <property type="project" value="UniProtKB-KW"/>
</dbReference>
<dbReference type="STRING" id="1440774.Y900_015430"/>
<evidence type="ECO:0000313" key="4">
    <source>
        <dbReference type="Proteomes" id="UP000022835"/>
    </source>
</evidence>
<dbReference type="CDD" id="cd05374">
    <property type="entry name" value="17beta-HSD-like_SDR_c"/>
    <property type="match status" value="1"/>
</dbReference>
<dbReference type="eggNOG" id="COG0300">
    <property type="taxonomic scope" value="Bacteria"/>
</dbReference>
<gene>
    <name evidence="3" type="ORF">Y900_015430</name>
</gene>
<dbReference type="InterPro" id="IPR036291">
    <property type="entry name" value="NAD(P)-bd_dom_sf"/>
</dbReference>
<organism evidence="3 4">
    <name type="scientific">Mycolicibacterium aromaticivorans JS19b1 = JCM 16368</name>
    <dbReference type="NCBI Taxonomy" id="1440774"/>
    <lineage>
        <taxon>Bacteria</taxon>
        <taxon>Bacillati</taxon>
        <taxon>Actinomycetota</taxon>
        <taxon>Actinomycetes</taxon>
        <taxon>Mycobacteriales</taxon>
        <taxon>Mycobacteriaceae</taxon>
        <taxon>Mycolicibacterium</taxon>
    </lineage>
</organism>
<dbReference type="PANTHER" id="PTHR43976:SF16">
    <property type="entry name" value="SHORT-CHAIN DEHYDROGENASE_REDUCTASE FAMILY PROTEIN"/>
    <property type="match status" value="1"/>
</dbReference>
<dbReference type="InterPro" id="IPR051911">
    <property type="entry name" value="SDR_oxidoreductase"/>
</dbReference>
<dbReference type="PANTHER" id="PTHR43976">
    <property type="entry name" value="SHORT CHAIN DEHYDROGENASE"/>
    <property type="match status" value="1"/>
</dbReference>
<dbReference type="RefSeq" id="WP_036342911.1">
    <property type="nucleotide sequence ID" value="NZ_JALN02000001.1"/>
</dbReference>
<dbReference type="Pfam" id="PF00106">
    <property type="entry name" value="adh_short"/>
    <property type="match status" value="1"/>
</dbReference>
<dbReference type="PRINTS" id="PR00081">
    <property type="entry name" value="GDHRDH"/>
</dbReference>
<comment type="similarity">
    <text evidence="1">Belongs to the short-chain dehydrogenases/reductases (SDR) family.</text>
</comment>
<accession>A0A064CNN0</accession>
<dbReference type="OrthoDB" id="9792003at2"/>
<evidence type="ECO:0000256" key="1">
    <source>
        <dbReference type="ARBA" id="ARBA00006484"/>
    </source>
</evidence>
<reference evidence="3" key="1">
    <citation type="submission" date="2014-05" db="EMBL/GenBank/DDBJ databases">
        <title>Genome sequence of Mycobacterium aromaticivorans strain JS19b1T (= DSM 45407T).</title>
        <authorList>
            <person name="Kwak Y."/>
            <person name="Park G.-S."/>
            <person name="Li Q.X."/>
            <person name="Lee S.-E."/>
            <person name="Shin J.-H."/>
        </authorList>
    </citation>
    <scope>NUCLEOTIDE SEQUENCE [LARGE SCALE GENOMIC DNA]</scope>
    <source>
        <strain evidence="3">JS19b1</strain>
    </source>
</reference>
<dbReference type="InterPro" id="IPR002347">
    <property type="entry name" value="SDR_fam"/>
</dbReference>
<evidence type="ECO:0000313" key="3">
    <source>
        <dbReference type="EMBL" id="KDF00294.1"/>
    </source>
</evidence>
<protein>
    <submittedName>
        <fullName evidence="3">Short-chain dehydrogenase</fullName>
    </submittedName>
</protein>
<proteinExistence type="inferred from homology"/>
<name>A0A064CNN0_9MYCO</name>
<dbReference type="Proteomes" id="UP000022835">
    <property type="component" value="Unassembled WGS sequence"/>
</dbReference>
<dbReference type="NCBIfam" id="NF004824">
    <property type="entry name" value="PRK06180.1"/>
    <property type="match status" value="1"/>
</dbReference>
<dbReference type="SUPFAM" id="SSF51735">
    <property type="entry name" value="NAD(P)-binding Rossmann-fold domains"/>
    <property type="match status" value="1"/>
</dbReference>
<keyword evidence="4" id="KW-1185">Reference proteome</keyword>